<dbReference type="InterPro" id="IPR036866">
    <property type="entry name" value="RibonucZ/Hydroxyglut_hydro"/>
</dbReference>
<dbReference type="STRING" id="871963.Desdi_3199"/>
<dbReference type="AlphaFoldDB" id="L0FCD1"/>
<dbReference type="PANTHER" id="PTHR46233:SF3">
    <property type="entry name" value="HYDROXYACYLGLUTATHIONE HYDROLASE GLOC"/>
    <property type="match status" value="1"/>
</dbReference>
<dbReference type="KEGG" id="ddl:Desdi_3199"/>
<evidence type="ECO:0000256" key="4">
    <source>
        <dbReference type="ARBA" id="ARBA00022833"/>
    </source>
</evidence>
<keyword evidence="4" id="KW-0862">Zinc</keyword>
<gene>
    <name evidence="6" type="ordered locus">Desdi_3199</name>
</gene>
<accession>L0FCD1</accession>
<dbReference type="Pfam" id="PF00753">
    <property type="entry name" value="Lactamase_B"/>
    <property type="match status" value="1"/>
</dbReference>
<evidence type="ECO:0000313" key="6">
    <source>
        <dbReference type="EMBL" id="AGA70593.1"/>
    </source>
</evidence>
<keyword evidence="2" id="KW-0479">Metal-binding</keyword>
<dbReference type="InterPro" id="IPR001279">
    <property type="entry name" value="Metallo-B-lactamas"/>
</dbReference>
<dbReference type="GO" id="GO:0016787">
    <property type="term" value="F:hydrolase activity"/>
    <property type="evidence" value="ECO:0007669"/>
    <property type="project" value="UniProtKB-KW"/>
</dbReference>
<reference evidence="7" key="1">
    <citation type="submission" date="2012-02" db="EMBL/GenBank/DDBJ databases">
        <title>Complete sequence of Desulfitobacterium dichloroeliminans LMG P-21439.</title>
        <authorList>
            <person name="Lucas S."/>
            <person name="Han J."/>
            <person name="Lapidus A."/>
            <person name="Cheng J.-F."/>
            <person name="Goodwin L."/>
            <person name="Pitluck S."/>
            <person name="Peters L."/>
            <person name="Ovchinnikova G."/>
            <person name="Teshima H."/>
            <person name="Detter J.C."/>
            <person name="Han C."/>
            <person name="Tapia R."/>
            <person name="Land M."/>
            <person name="Hauser L."/>
            <person name="Kyrpides N."/>
            <person name="Ivanova N."/>
            <person name="Pagani I."/>
            <person name="Kruse T."/>
            <person name="de Vos W.M."/>
            <person name="Boon N."/>
            <person name="Smidt H."/>
            <person name="Woyke T."/>
        </authorList>
    </citation>
    <scope>NUCLEOTIDE SEQUENCE [LARGE SCALE GENOMIC DNA]</scope>
    <source>
        <strain evidence="7">LMG P-21439 / DCA1</strain>
    </source>
</reference>
<organism evidence="6 7">
    <name type="scientific">Desulfitobacterium dichloroeliminans (strain LMG P-21439 / DCA1)</name>
    <dbReference type="NCBI Taxonomy" id="871963"/>
    <lineage>
        <taxon>Bacteria</taxon>
        <taxon>Bacillati</taxon>
        <taxon>Bacillota</taxon>
        <taxon>Clostridia</taxon>
        <taxon>Eubacteriales</taxon>
        <taxon>Desulfitobacteriaceae</taxon>
        <taxon>Desulfitobacterium</taxon>
    </lineage>
</organism>
<evidence type="ECO:0000259" key="5">
    <source>
        <dbReference type="SMART" id="SM00849"/>
    </source>
</evidence>
<dbReference type="SMART" id="SM00849">
    <property type="entry name" value="Lactamase_B"/>
    <property type="match status" value="1"/>
</dbReference>
<keyword evidence="3 6" id="KW-0378">Hydrolase</keyword>
<dbReference type="InterPro" id="IPR051453">
    <property type="entry name" value="MBL_Glyoxalase_II"/>
</dbReference>
<comment type="cofactor">
    <cofactor evidence="1">
        <name>Zn(2+)</name>
        <dbReference type="ChEBI" id="CHEBI:29105"/>
    </cofactor>
</comment>
<sequence length="216" mass="25042">MQVMNVRTPLLHSNMYFILENRRMIVIDPYSSAEVINKIEKAADSVDYLILTHEHYDHISGANDLRDHFGCPIVCSGECGQRICDPRLNQSRHFDAFCTIQSMEKGISIGEIADYICHADFTFKKKKHFHWQDHVVDLIETPGHSKGSICIVVDEKMLFSGDTLFLESKTYTRFRGGSETELKDITFPLLKKLPSEAIVYPGHYDQFRLKEYKYWI</sequence>
<dbReference type="HOGENOM" id="CLU_030571_5_2_9"/>
<dbReference type="Proteomes" id="UP000010797">
    <property type="component" value="Chromosome"/>
</dbReference>
<name>L0FCD1_DESDL</name>
<dbReference type="EMBL" id="CP003344">
    <property type="protein sequence ID" value="AGA70593.1"/>
    <property type="molecule type" value="Genomic_DNA"/>
</dbReference>
<evidence type="ECO:0000256" key="3">
    <source>
        <dbReference type="ARBA" id="ARBA00022801"/>
    </source>
</evidence>
<dbReference type="Gene3D" id="3.60.15.10">
    <property type="entry name" value="Ribonuclease Z/Hydroxyacylglutathione hydrolase-like"/>
    <property type="match status" value="1"/>
</dbReference>
<dbReference type="eggNOG" id="COG0491">
    <property type="taxonomic scope" value="Bacteria"/>
</dbReference>
<evidence type="ECO:0000313" key="7">
    <source>
        <dbReference type="Proteomes" id="UP000010797"/>
    </source>
</evidence>
<dbReference type="RefSeq" id="WP_015263553.1">
    <property type="nucleotide sequence ID" value="NC_019903.1"/>
</dbReference>
<feature type="domain" description="Metallo-beta-lactamase" evidence="5">
    <location>
        <begin position="12"/>
        <end position="203"/>
    </location>
</feature>
<dbReference type="PANTHER" id="PTHR46233">
    <property type="entry name" value="HYDROXYACYLGLUTATHIONE HYDROLASE GLOC"/>
    <property type="match status" value="1"/>
</dbReference>
<protein>
    <submittedName>
        <fullName evidence="6">Zn-dependent hydrolase, glyoxylase</fullName>
    </submittedName>
</protein>
<dbReference type="GO" id="GO:0046872">
    <property type="term" value="F:metal ion binding"/>
    <property type="evidence" value="ECO:0007669"/>
    <property type="project" value="UniProtKB-KW"/>
</dbReference>
<evidence type="ECO:0000256" key="1">
    <source>
        <dbReference type="ARBA" id="ARBA00001947"/>
    </source>
</evidence>
<evidence type="ECO:0000256" key="2">
    <source>
        <dbReference type="ARBA" id="ARBA00022723"/>
    </source>
</evidence>
<proteinExistence type="predicted"/>
<keyword evidence="7" id="KW-1185">Reference proteome</keyword>
<dbReference type="CDD" id="cd06262">
    <property type="entry name" value="metallo-hydrolase-like_MBL-fold"/>
    <property type="match status" value="1"/>
</dbReference>
<dbReference type="OrthoDB" id="9802248at2"/>
<dbReference type="SUPFAM" id="SSF56281">
    <property type="entry name" value="Metallo-hydrolase/oxidoreductase"/>
    <property type="match status" value="1"/>
</dbReference>